<protein>
    <submittedName>
        <fullName evidence="2">Uncharacterized protein</fullName>
    </submittedName>
</protein>
<keyword evidence="1" id="KW-1133">Transmembrane helix</keyword>
<dbReference type="RefSeq" id="XP_040750825.1">
    <property type="nucleotide sequence ID" value="XM_040900887.1"/>
</dbReference>
<proteinExistence type="predicted"/>
<dbReference type="VEuPathDB" id="FungiDB:P175DRAFT_0558996"/>
<comment type="caution">
    <text evidence="2">The sequence shown here is derived from an EMBL/GenBank/DDBJ whole genome shotgun (WGS) entry which is preliminary data.</text>
</comment>
<keyword evidence="1" id="KW-0472">Membrane</keyword>
<dbReference type="Proteomes" id="UP000244073">
    <property type="component" value="Unassembled WGS sequence"/>
</dbReference>
<keyword evidence="1" id="KW-0812">Transmembrane</keyword>
<organism evidence="2 3">
    <name type="scientific">Aspergillus ochraceoroseus IBT 24754</name>
    <dbReference type="NCBI Taxonomy" id="1392256"/>
    <lineage>
        <taxon>Eukaryota</taxon>
        <taxon>Fungi</taxon>
        <taxon>Dikarya</taxon>
        <taxon>Ascomycota</taxon>
        <taxon>Pezizomycotina</taxon>
        <taxon>Eurotiomycetes</taxon>
        <taxon>Eurotiomycetidae</taxon>
        <taxon>Eurotiales</taxon>
        <taxon>Aspergillaceae</taxon>
        <taxon>Aspergillus</taxon>
        <taxon>Aspergillus subgen. Nidulantes</taxon>
    </lineage>
</organism>
<sequence>MHGPILPILVLPDVLSLSLSLSLSACMVSLIEYLGRSRYHMYPVQRTANA</sequence>
<gene>
    <name evidence="2" type="ORF">P175DRAFT_0558996</name>
</gene>
<name>A0A2T5LT18_9EURO</name>
<evidence type="ECO:0000256" key="1">
    <source>
        <dbReference type="SAM" id="Phobius"/>
    </source>
</evidence>
<dbReference type="GeneID" id="63817771"/>
<evidence type="ECO:0000313" key="2">
    <source>
        <dbReference type="EMBL" id="PTU19433.1"/>
    </source>
</evidence>
<feature type="transmembrane region" description="Helical" evidence="1">
    <location>
        <begin position="14"/>
        <end position="35"/>
    </location>
</feature>
<dbReference type="EMBL" id="MSFN02000006">
    <property type="protein sequence ID" value="PTU19433.1"/>
    <property type="molecule type" value="Genomic_DNA"/>
</dbReference>
<accession>A0A2T5LT18</accession>
<evidence type="ECO:0000313" key="3">
    <source>
        <dbReference type="Proteomes" id="UP000244073"/>
    </source>
</evidence>
<reference evidence="2 3" key="1">
    <citation type="journal article" date="2018" name="Proc. Natl. Acad. Sci. U.S.A.">
        <title>Linking secondary metabolites to gene clusters through genome sequencing of six diverse Aspergillus species.</title>
        <authorList>
            <person name="Kaerboelling I."/>
            <person name="Vesth T.C."/>
            <person name="Frisvad J.C."/>
            <person name="Nybo J.L."/>
            <person name="Theobald S."/>
            <person name="Kuo A."/>
            <person name="Bowyer P."/>
            <person name="Matsuda Y."/>
            <person name="Mondo S."/>
            <person name="Lyhne E.K."/>
            <person name="Kogle M.E."/>
            <person name="Clum A."/>
            <person name="Lipzen A."/>
            <person name="Salamov A."/>
            <person name="Ngan C.Y."/>
            <person name="Daum C."/>
            <person name="Chiniquy J."/>
            <person name="Barry K."/>
            <person name="LaButti K."/>
            <person name="Haridas S."/>
            <person name="Simmons B.A."/>
            <person name="Magnuson J.K."/>
            <person name="Mortensen U.H."/>
            <person name="Larsen T.O."/>
            <person name="Grigoriev I.V."/>
            <person name="Baker S.E."/>
            <person name="Andersen M.R."/>
        </authorList>
    </citation>
    <scope>NUCLEOTIDE SEQUENCE [LARGE SCALE GENOMIC DNA]</scope>
    <source>
        <strain evidence="2 3">IBT 24754</strain>
    </source>
</reference>
<dbReference type="AlphaFoldDB" id="A0A2T5LT18"/>